<reference evidence="1 2" key="1">
    <citation type="submission" date="2020-03" db="EMBL/GenBank/DDBJ databases">
        <title>Soil Listeria distribution.</title>
        <authorList>
            <person name="Liao J."/>
            <person name="Wiedmann M."/>
        </authorList>
    </citation>
    <scope>NUCLEOTIDE SEQUENCE [LARGE SCALE GENOMIC DNA]</scope>
    <source>
        <strain evidence="1 2">FSL L7-1507</strain>
    </source>
</reference>
<accession>A0A841ZTC4</accession>
<name>A0A841ZTC4_9LIST</name>
<evidence type="ECO:0000313" key="2">
    <source>
        <dbReference type="Proteomes" id="UP000559885"/>
    </source>
</evidence>
<evidence type="ECO:0000313" key="1">
    <source>
        <dbReference type="EMBL" id="MBC1522425.1"/>
    </source>
</evidence>
<dbReference type="Proteomes" id="UP000559885">
    <property type="component" value="Unassembled WGS sequence"/>
</dbReference>
<sequence length="65" mass="7409">MISDEELVLLKKYVDDGIELLIPIIGKEHADKLDELLDKVDEQEQFKYKCEALSSCISSLAKLKI</sequence>
<dbReference type="EMBL" id="JAARRM010000007">
    <property type="protein sequence ID" value="MBC1522425.1"/>
    <property type="molecule type" value="Genomic_DNA"/>
</dbReference>
<organism evidence="1 2">
    <name type="scientific">Listeria aquatica</name>
    <dbReference type="NCBI Taxonomy" id="1494960"/>
    <lineage>
        <taxon>Bacteria</taxon>
        <taxon>Bacillati</taxon>
        <taxon>Bacillota</taxon>
        <taxon>Bacilli</taxon>
        <taxon>Bacillales</taxon>
        <taxon>Listeriaceae</taxon>
        <taxon>Listeria</taxon>
    </lineage>
</organism>
<protein>
    <submittedName>
        <fullName evidence="1">Uncharacterized protein</fullName>
    </submittedName>
</protein>
<dbReference type="AlphaFoldDB" id="A0A841ZTC4"/>
<dbReference type="RefSeq" id="WP_185374972.1">
    <property type="nucleotide sequence ID" value="NZ_JAARRM010000007.1"/>
</dbReference>
<comment type="caution">
    <text evidence="1">The sequence shown here is derived from an EMBL/GenBank/DDBJ whole genome shotgun (WGS) entry which is preliminary data.</text>
</comment>
<gene>
    <name evidence="1" type="ORF">HB912_12280</name>
</gene>
<proteinExistence type="predicted"/>